<evidence type="ECO:0000259" key="1">
    <source>
        <dbReference type="Pfam" id="PF09983"/>
    </source>
</evidence>
<protein>
    <recommendedName>
        <fullName evidence="1">Wadjet protein JetD C-terminal domain-containing protein</fullName>
    </recommendedName>
</protein>
<evidence type="ECO:0000313" key="2">
    <source>
        <dbReference type="EMBL" id="MBO1264863.1"/>
    </source>
</evidence>
<dbReference type="AlphaFoldDB" id="A0A939HCN9"/>
<evidence type="ECO:0000313" key="3">
    <source>
        <dbReference type="Proteomes" id="UP000664218"/>
    </source>
</evidence>
<dbReference type="Pfam" id="PF09983">
    <property type="entry name" value="JetD_C"/>
    <property type="match status" value="1"/>
</dbReference>
<dbReference type="InterPro" id="IPR024534">
    <property type="entry name" value="JetD_C"/>
</dbReference>
<dbReference type="Proteomes" id="UP000664218">
    <property type="component" value="Unassembled WGS sequence"/>
</dbReference>
<keyword evidence="3" id="KW-1185">Reference proteome</keyword>
<dbReference type="EMBL" id="JAFNJU010000005">
    <property type="protein sequence ID" value="MBO1264863.1"/>
    <property type="molecule type" value="Genomic_DNA"/>
</dbReference>
<feature type="domain" description="Wadjet protein JetD C-terminal" evidence="1">
    <location>
        <begin position="178"/>
        <end position="278"/>
    </location>
</feature>
<sequence length="347" mass="41061">MKVRKYIEKFPKKIIGAAELMEKIILPYGLLADEVTQLVSEGLLEPVKSSGLNGRRPVLYNRYRIVRNEKDYSDVYGQIRLLHGKFDHQYYLDHPESYREQEEDIRALSDFLWHRAKELETPMSINERSFSIFGKEKLLKSVEKKFSSCFHLRDFIWEDLNIYATPEPFFEYIHPNIPEGDILVVENKDTWYTLRKIMREEDKVRLFGNDFKVLLYGEGKKITRQSGRLREYSEEVLGEGDHRYYYFGDLDYEGISIFQEAKQKNPEIQMSLLTPAYELMLSLGENMKYPMTRDHRMPRADLTAFLALFSEDHQKKILDILEGGYYIPQEILNYSTFKSHMKGNSHV</sequence>
<comment type="caution">
    <text evidence="2">The sequence shown here is derived from an EMBL/GenBank/DDBJ whole genome shotgun (WGS) entry which is preliminary data.</text>
</comment>
<dbReference type="RefSeq" id="WP_207599390.1">
    <property type="nucleotide sequence ID" value="NZ_JAFNJU010000005.1"/>
</dbReference>
<accession>A0A939HCN9</accession>
<gene>
    <name evidence="2" type="ORF">J3A84_07460</name>
</gene>
<reference evidence="2" key="1">
    <citation type="submission" date="2021-03" db="EMBL/GenBank/DDBJ databases">
        <title>Proteiniclasticum marinus sp. nov., isolated from tidal flat sediment.</title>
        <authorList>
            <person name="Namirimu T."/>
            <person name="Yang J.-A."/>
            <person name="Yang S.-H."/>
            <person name="Kim Y.-J."/>
            <person name="Kwon K.K."/>
        </authorList>
    </citation>
    <scope>NUCLEOTIDE SEQUENCE</scope>
    <source>
        <strain evidence="2">SCR006</strain>
    </source>
</reference>
<name>A0A939HCN9_9CLOT</name>
<proteinExistence type="predicted"/>
<organism evidence="2 3">
    <name type="scientific">Proteiniclasticum aestuarii</name>
    <dbReference type="NCBI Taxonomy" id="2817862"/>
    <lineage>
        <taxon>Bacteria</taxon>
        <taxon>Bacillati</taxon>
        <taxon>Bacillota</taxon>
        <taxon>Clostridia</taxon>
        <taxon>Eubacteriales</taxon>
        <taxon>Clostridiaceae</taxon>
        <taxon>Proteiniclasticum</taxon>
    </lineage>
</organism>